<dbReference type="AlphaFoldDB" id="A0A5B6VK28"/>
<keyword evidence="1" id="KW-0812">Transmembrane</keyword>
<organism evidence="2 3">
    <name type="scientific">Gossypium australe</name>
    <dbReference type="NCBI Taxonomy" id="47621"/>
    <lineage>
        <taxon>Eukaryota</taxon>
        <taxon>Viridiplantae</taxon>
        <taxon>Streptophyta</taxon>
        <taxon>Embryophyta</taxon>
        <taxon>Tracheophyta</taxon>
        <taxon>Spermatophyta</taxon>
        <taxon>Magnoliopsida</taxon>
        <taxon>eudicotyledons</taxon>
        <taxon>Gunneridae</taxon>
        <taxon>Pentapetalae</taxon>
        <taxon>rosids</taxon>
        <taxon>malvids</taxon>
        <taxon>Malvales</taxon>
        <taxon>Malvaceae</taxon>
        <taxon>Malvoideae</taxon>
        <taxon>Gossypium</taxon>
    </lineage>
</organism>
<feature type="transmembrane region" description="Helical" evidence="1">
    <location>
        <begin position="12"/>
        <end position="40"/>
    </location>
</feature>
<evidence type="ECO:0000256" key="1">
    <source>
        <dbReference type="SAM" id="Phobius"/>
    </source>
</evidence>
<reference evidence="3" key="1">
    <citation type="journal article" date="2019" name="Plant Biotechnol. J.">
        <title>Genome sequencing of the Australian wild diploid species Gossypium australe highlights disease resistance and delayed gland morphogenesis.</title>
        <authorList>
            <person name="Cai Y."/>
            <person name="Cai X."/>
            <person name="Wang Q."/>
            <person name="Wang P."/>
            <person name="Zhang Y."/>
            <person name="Cai C."/>
            <person name="Xu Y."/>
            <person name="Wang K."/>
            <person name="Zhou Z."/>
            <person name="Wang C."/>
            <person name="Geng S."/>
            <person name="Li B."/>
            <person name="Dong Q."/>
            <person name="Hou Y."/>
            <person name="Wang H."/>
            <person name="Ai P."/>
            <person name="Liu Z."/>
            <person name="Yi F."/>
            <person name="Sun M."/>
            <person name="An G."/>
            <person name="Cheng J."/>
            <person name="Zhang Y."/>
            <person name="Shi Q."/>
            <person name="Xie Y."/>
            <person name="Shi X."/>
            <person name="Chang Y."/>
            <person name="Huang F."/>
            <person name="Chen Y."/>
            <person name="Hong S."/>
            <person name="Mi L."/>
            <person name="Sun Q."/>
            <person name="Zhang L."/>
            <person name="Zhou B."/>
            <person name="Peng R."/>
            <person name="Zhang X."/>
            <person name="Liu F."/>
        </authorList>
    </citation>
    <scope>NUCLEOTIDE SEQUENCE [LARGE SCALE GENOMIC DNA]</scope>
    <source>
        <strain evidence="3">cv. PA1801</strain>
    </source>
</reference>
<keyword evidence="1" id="KW-1133">Transmembrane helix</keyword>
<protein>
    <submittedName>
        <fullName evidence="2">Zinc transporter 1-like</fullName>
    </submittedName>
</protein>
<gene>
    <name evidence="2" type="ORF">EPI10_015370</name>
</gene>
<evidence type="ECO:0000313" key="2">
    <source>
        <dbReference type="EMBL" id="KAA3469600.1"/>
    </source>
</evidence>
<sequence>MKRKHEKTKIIFMFIPMLFMAMLMVLLELGIVVHSIIIVISLGDFESPKTIKPLMVALTFQQFFEGIRLDLFIG</sequence>
<keyword evidence="1" id="KW-0472">Membrane</keyword>
<dbReference type="OrthoDB" id="448280at2759"/>
<name>A0A5B6VK28_9ROSI</name>
<keyword evidence="3" id="KW-1185">Reference proteome</keyword>
<proteinExistence type="predicted"/>
<evidence type="ECO:0000313" key="3">
    <source>
        <dbReference type="Proteomes" id="UP000325315"/>
    </source>
</evidence>
<dbReference type="EMBL" id="SMMG02000006">
    <property type="protein sequence ID" value="KAA3469600.1"/>
    <property type="molecule type" value="Genomic_DNA"/>
</dbReference>
<comment type="caution">
    <text evidence="2">The sequence shown here is derived from an EMBL/GenBank/DDBJ whole genome shotgun (WGS) entry which is preliminary data.</text>
</comment>
<dbReference type="Proteomes" id="UP000325315">
    <property type="component" value="Unassembled WGS sequence"/>
</dbReference>
<accession>A0A5B6VK28</accession>